<dbReference type="InterPro" id="IPR023459">
    <property type="entry name" value="Tscrpt_elong_fac_GreA/B_fam"/>
</dbReference>
<feature type="domain" description="Transcription elongation factor GreA/GreB C-terminal" evidence="6">
    <location>
        <begin position="95"/>
        <end position="168"/>
    </location>
</feature>
<dbReference type="InterPro" id="IPR028624">
    <property type="entry name" value="Tscrpt_elong_fac_GreA/B"/>
</dbReference>
<dbReference type="RefSeq" id="WP_203169660.1">
    <property type="nucleotide sequence ID" value="NZ_JAEVLS010000005.1"/>
</dbReference>
<keyword evidence="1 4" id="KW-0805">Transcription regulation</keyword>
<dbReference type="InterPro" id="IPR018151">
    <property type="entry name" value="TF_GreA/GreB_CS"/>
</dbReference>
<keyword evidence="3 4" id="KW-0804">Transcription</keyword>
<dbReference type="InterPro" id="IPR022691">
    <property type="entry name" value="Tscrpt_elong_fac_GreA/B_N"/>
</dbReference>
<comment type="similarity">
    <text evidence="4">Belongs to the GreA/GreB family. GreB subfamily.</text>
</comment>
<dbReference type="Pfam" id="PF03449">
    <property type="entry name" value="GreA_GreB_N"/>
    <property type="match status" value="1"/>
</dbReference>
<evidence type="ECO:0000259" key="6">
    <source>
        <dbReference type="Pfam" id="PF01272"/>
    </source>
</evidence>
<comment type="function">
    <text evidence="4">Necessary for efficient RNA polymerase transcription elongation past template-encoded arresting sites. The arresting sites in DNA have the property of trapping a certain fraction of elongating RNA polymerases that pass through, resulting in locked ternary complexes. Cleavage of the nascent transcript by cleavage factors such as GreA or GreB allows the resumption of elongation from the new 3'terminus. GreB releases sequences of up to 9 nucleotides in length.</text>
</comment>
<keyword evidence="8" id="KW-0648">Protein biosynthesis</keyword>
<dbReference type="PIRSF" id="PIRSF006092">
    <property type="entry name" value="GreA_GreB"/>
    <property type="match status" value="1"/>
</dbReference>
<gene>
    <name evidence="4 8" type="primary">greB</name>
    <name evidence="8" type="ORF">JM946_22675</name>
</gene>
<evidence type="ECO:0000313" key="8">
    <source>
        <dbReference type="EMBL" id="MBM0107556.1"/>
    </source>
</evidence>
<evidence type="ECO:0000256" key="2">
    <source>
        <dbReference type="ARBA" id="ARBA00023125"/>
    </source>
</evidence>
<dbReference type="PANTHER" id="PTHR30437:SF6">
    <property type="entry name" value="TRANSCRIPTION ELONGATION FACTOR GREB"/>
    <property type="match status" value="1"/>
</dbReference>
<dbReference type="InterPro" id="IPR036805">
    <property type="entry name" value="Tscrpt_elong_fac_GreA/B_N_sf"/>
</dbReference>
<feature type="compositionally biased region" description="Basic residues" evidence="5">
    <location>
        <begin position="1"/>
        <end position="15"/>
    </location>
</feature>
<dbReference type="SUPFAM" id="SSF46557">
    <property type="entry name" value="GreA transcript cleavage protein, N-terminal domain"/>
    <property type="match status" value="1"/>
</dbReference>
<comment type="caution">
    <text evidence="8">The sequence shown here is derived from an EMBL/GenBank/DDBJ whole genome shotgun (WGS) entry which is preliminary data.</text>
</comment>
<dbReference type="Gene3D" id="1.10.287.180">
    <property type="entry name" value="Transcription elongation factor, GreA/GreB, N-terminal domain"/>
    <property type="match status" value="1"/>
</dbReference>
<sequence>MSRYRPPHHPSRQRGSKFITPVGAQRLKDELDHLWRVLRPQVTQAVQEAAAQGDRSENAEYIYGKRQLREIDRRVRFLRQRLDGMVIVSQPPSDSSRVFFGAWVTLEDDNGVESEYRIVGPDEIDAAKGYISMDAPLGRTLLGKRLDDEVRVEVPGGARTYVITAVRYEPSGE</sequence>
<accession>A0ABS1X2W5</accession>
<dbReference type="Gene3D" id="3.10.50.30">
    <property type="entry name" value="Transcription elongation factor, GreA/GreB, C-terminal domain"/>
    <property type="match status" value="1"/>
</dbReference>
<protein>
    <recommendedName>
        <fullName evidence="4">Transcription elongation factor GreB</fullName>
    </recommendedName>
    <alternativeName>
        <fullName evidence="4">Transcript cleavage factor GreB</fullName>
    </alternativeName>
</protein>
<dbReference type="InterPro" id="IPR036953">
    <property type="entry name" value="GreA/GreB_C_sf"/>
</dbReference>
<dbReference type="PANTHER" id="PTHR30437">
    <property type="entry name" value="TRANSCRIPTION ELONGATION FACTOR GREA"/>
    <property type="match status" value="1"/>
</dbReference>
<organism evidence="8 9">
    <name type="scientific">Steroidobacter gossypii</name>
    <dbReference type="NCBI Taxonomy" id="2805490"/>
    <lineage>
        <taxon>Bacteria</taxon>
        <taxon>Pseudomonadati</taxon>
        <taxon>Pseudomonadota</taxon>
        <taxon>Gammaproteobacteria</taxon>
        <taxon>Steroidobacterales</taxon>
        <taxon>Steroidobacteraceae</taxon>
        <taxon>Steroidobacter</taxon>
    </lineage>
</organism>
<evidence type="ECO:0000313" key="9">
    <source>
        <dbReference type="Proteomes" id="UP000661077"/>
    </source>
</evidence>
<evidence type="ECO:0000256" key="4">
    <source>
        <dbReference type="HAMAP-Rule" id="MF_00930"/>
    </source>
</evidence>
<evidence type="ECO:0000256" key="3">
    <source>
        <dbReference type="ARBA" id="ARBA00023163"/>
    </source>
</evidence>
<keyword evidence="8" id="KW-0251">Elongation factor</keyword>
<dbReference type="NCBIfam" id="NF002506">
    <property type="entry name" value="PRK01885.1"/>
    <property type="match status" value="1"/>
</dbReference>
<evidence type="ECO:0000256" key="5">
    <source>
        <dbReference type="SAM" id="MobiDB-lite"/>
    </source>
</evidence>
<evidence type="ECO:0000259" key="7">
    <source>
        <dbReference type="Pfam" id="PF03449"/>
    </source>
</evidence>
<reference evidence="8 9" key="1">
    <citation type="journal article" date="2021" name="Int. J. Syst. Evol. Microbiol.">
        <title>Steroidobacter gossypii sp. nov., isolated from soil of cotton cropping field.</title>
        <authorList>
            <person name="Huang R."/>
            <person name="Yang S."/>
            <person name="Zhen C."/>
            <person name="Liu W."/>
        </authorList>
    </citation>
    <scope>NUCLEOTIDE SEQUENCE [LARGE SCALE GENOMIC DNA]</scope>
    <source>
        <strain evidence="8 9">S1-65</strain>
    </source>
</reference>
<dbReference type="InterPro" id="IPR006358">
    <property type="entry name" value="Tscrpt_elong_fac_GreB"/>
</dbReference>
<name>A0ABS1X2W5_9GAMM</name>
<dbReference type="EMBL" id="JAEVLS010000005">
    <property type="protein sequence ID" value="MBM0107556.1"/>
    <property type="molecule type" value="Genomic_DNA"/>
</dbReference>
<dbReference type="InterPro" id="IPR001437">
    <property type="entry name" value="Tscrpt_elong_fac_GreA/B_C"/>
</dbReference>
<dbReference type="Proteomes" id="UP000661077">
    <property type="component" value="Unassembled WGS sequence"/>
</dbReference>
<proteinExistence type="inferred from homology"/>
<feature type="region of interest" description="Disordered" evidence="5">
    <location>
        <begin position="1"/>
        <end position="20"/>
    </location>
</feature>
<dbReference type="HAMAP" id="MF_00105">
    <property type="entry name" value="GreA_GreB"/>
    <property type="match status" value="1"/>
</dbReference>
<keyword evidence="9" id="KW-1185">Reference proteome</keyword>
<evidence type="ECO:0000256" key="1">
    <source>
        <dbReference type="ARBA" id="ARBA00023015"/>
    </source>
</evidence>
<dbReference type="SUPFAM" id="SSF54534">
    <property type="entry name" value="FKBP-like"/>
    <property type="match status" value="1"/>
</dbReference>
<dbReference type="PROSITE" id="PS00829">
    <property type="entry name" value="GREAB_1"/>
    <property type="match status" value="1"/>
</dbReference>
<dbReference type="HAMAP" id="MF_00930">
    <property type="entry name" value="GreB"/>
    <property type="match status" value="1"/>
</dbReference>
<dbReference type="Pfam" id="PF01272">
    <property type="entry name" value="GreA_GreB"/>
    <property type="match status" value="1"/>
</dbReference>
<dbReference type="NCBIfam" id="TIGR01461">
    <property type="entry name" value="greB"/>
    <property type="match status" value="1"/>
</dbReference>
<dbReference type="GO" id="GO:0003746">
    <property type="term" value="F:translation elongation factor activity"/>
    <property type="evidence" value="ECO:0007669"/>
    <property type="project" value="UniProtKB-KW"/>
</dbReference>
<keyword evidence="2 4" id="KW-0238">DNA-binding</keyword>
<feature type="domain" description="Transcription elongation factor GreA/GreB N-terminal" evidence="7">
    <location>
        <begin position="19"/>
        <end position="86"/>
    </location>
</feature>